<evidence type="ECO:0000256" key="1">
    <source>
        <dbReference type="SAM" id="Phobius"/>
    </source>
</evidence>
<name>A0A669CPW8_ORENI</name>
<feature type="transmembrane region" description="Helical" evidence="1">
    <location>
        <begin position="103"/>
        <end position="128"/>
    </location>
</feature>
<keyword evidence="1" id="KW-0472">Membrane</keyword>
<evidence type="ECO:0000313" key="3">
    <source>
        <dbReference type="Proteomes" id="UP000005207"/>
    </source>
</evidence>
<keyword evidence="1" id="KW-1133">Transmembrane helix</keyword>
<feature type="transmembrane region" description="Helical" evidence="1">
    <location>
        <begin position="46"/>
        <end position="66"/>
    </location>
</feature>
<dbReference type="Proteomes" id="UP000005207">
    <property type="component" value="Linkage group LG15"/>
</dbReference>
<sequence length="500" mass="55250">MKKSVHIADGQVGERSDYFLTSLVDFCVDSVNTCLSRDADTLCVPVGLTFLSALLLLLSCLLFVVQRCKIRGENPGETAVFFYCFIGNLCSTTGAILSRQLHIQILMGAFAAAVDFVNCILWCFPVFLCWNSKAEKRLRMMKRRRRQHLLAVCVLMVVAGGFLKSRVSHASALQPVKGRTLLHVVLQVSSWSSSMDNTEILGYLLGLLSFVIACTSRIPALCRVCNGHKVTHTAIFSGLLCSLAGALYTTAILLCDTQFRFLMRAMPWLLSSAGCVTLDLLIVITHWCKRGSSKKAMRLFPDTERLLGGSRRPAKNNTAMKRQTKEQIPSSAQTKIKNLQKMREVGQYMDVSSQPARKVSKESVVTLRSLFDRNSSLHAVILQILDVLSFLKMPLEKETSDVGSEPLSRRVGWIRADGFCSTDTSCDSSPVSSDLEWDFEAANAHWSKATAKQQEGDEFPLQEWPKNPEPFNICARSPSGLAQKALSGTEECGSVVSLAK</sequence>
<gene>
    <name evidence="2" type="primary">tmem44</name>
</gene>
<reference evidence="2" key="3">
    <citation type="submission" date="2025-09" db="UniProtKB">
        <authorList>
            <consortium name="Ensembl"/>
        </authorList>
    </citation>
    <scope>IDENTIFICATION</scope>
</reference>
<dbReference type="OMA" id="WGDEAVC"/>
<reference evidence="2" key="2">
    <citation type="submission" date="2025-08" db="UniProtKB">
        <authorList>
            <consortium name="Ensembl"/>
        </authorList>
    </citation>
    <scope>IDENTIFICATION</scope>
</reference>
<feature type="transmembrane region" description="Helical" evidence="1">
    <location>
        <begin position="78"/>
        <end position="97"/>
    </location>
</feature>
<feature type="transmembrane region" description="Helical" evidence="1">
    <location>
        <begin position="234"/>
        <end position="254"/>
    </location>
</feature>
<keyword evidence="3" id="KW-1185">Reference proteome</keyword>
<dbReference type="AlphaFoldDB" id="A0A669CPW8"/>
<dbReference type="GeneTree" id="ENSGT00390000018718"/>
<accession>A0A669CPW8</accession>
<dbReference type="GO" id="GO:0015174">
    <property type="term" value="F:basic amino acid transmembrane transporter activity"/>
    <property type="evidence" value="ECO:0007669"/>
    <property type="project" value="TreeGrafter"/>
</dbReference>
<dbReference type="PANTHER" id="PTHR16201:SF53">
    <property type="entry name" value="TRANSMEMBRANE PROTEIN 44"/>
    <property type="match status" value="1"/>
</dbReference>
<dbReference type="Ensembl" id="ENSONIT00000089735.1">
    <property type="protein sequence ID" value="ENSONIP00000048823.1"/>
    <property type="gene ID" value="ENSONIG00000030597.1"/>
</dbReference>
<organism evidence="2 3">
    <name type="scientific">Oreochromis niloticus</name>
    <name type="common">Nile tilapia</name>
    <name type="synonym">Tilapia nilotica</name>
    <dbReference type="NCBI Taxonomy" id="8128"/>
    <lineage>
        <taxon>Eukaryota</taxon>
        <taxon>Metazoa</taxon>
        <taxon>Chordata</taxon>
        <taxon>Craniata</taxon>
        <taxon>Vertebrata</taxon>
        <taxon>Euteleostomi</taxon>
        <taxon>Actinopterygii</taxon>
        <taxon>Neopterygii</taxon>
        <taxon>Teleostei</taxon>
        <taxon>Neoteleostei</taxon>
        <taxon>Acanthomorphata</taxon>
        <taxon>Ovalentaria</taxon>
        <taxon>Cichlomorphae</taxon>
        <taxon>Cichliformes</taxon>
        <taxon>Cichlidae</taxon>
        <taxon>African cichlids</taxon>
        <taxon>Pseudocrenilabrinae</taxon>
        <taxon>Oreochromini</taxon>
        <taxon>Oreochromis</taxon>
    </lineage>
</organism>
<keyword evidence="1" id="KW-0812">Transmembrane</keyword>
<feature type="transmembrane region" description="Helical" evidence="1">
    <location>
        <begin position="149"/>
        <end position="167"/>
    </location>
</feature>
<evidence type="ECO:0000313" key="2">
    <source>
        <dbReference type="Ensembl" id="ENSONIP00000048823.1"/>
    </source>
</evidence>
<reference evidence="3" key="1">
    <citation type="submission" date="2012-01" db="EMBL/GenBank/DDBJ databases">
        <title>The Genome Sequence of Oreochromis niloticus (Nile Tilapia).</title>
        <authorList>
            <consortium name="Broad Institute Genome Assembly Team"/>
            <consortium name="Broad Institute Sequencing Platform"/>
            <person name="Di Palma F."/>
            <person name="Johnson J."/>
            <person name="Lander E.S."/>
            <person name="Lindblad-Toh K."/>
        </authorList>
    </citation>
    <scope>NUCLEOTIDE SEQUENCE [LARGE SCALE GENOMIC DNA]</scope>
</reference>
<feature type="transmembrane region" description="Helical" evidence="1">
    <location>
        <begin position="266"/>
        <end position="288"/>
    </location>
</feature>
<dbReference type="InParanoid" id="A0A669CPW8"/>
<dbReference type="GO" id="GO:0016020">
    <property type="term" value="C:membrane"/>
    <property type="evidence" value="ECO:0007669"/>
    <property type="project" value="TreeGrafter"/>
</dbReference>
<protein>
    <submittedName>
        <fullName evidence="2">Transmembrane protein 44</fullName>
    </submittedName>
</protein>
<dbReference type="PANTHER" id="PTHR16201">
    <property type="entry name" value="SEVEN TRANSMEMBRANE PROTEIN 1-RELATED"/>
    <property type="match status" value="1"/>
</dbReference>
<dbReference type="InterPro" id="IPR051415">
    <property type="entry name" value="LAAT-1"/>
</dbReference>
<feature type="transmembrane region" description="Helical" evidence="1">
    <location>
        <begin position="200"/>
        <end position="222"/>
    </location>
</feature>
<proteinExistence type="predicted"/>